<feature type="signal peptide" evidence="2">
    <location>
        <begin position="1"/>
        <end position="20"/>
    </location>
</feature>
<feature type="chain" id="PRO_5016370965" evidence="2">
    <location>
        <begin position="21"/>
        <end position="765"/>
    </location>
</feature>
<dbReference type="InterPro" id="IPR025631">
    <property type="entry name" value="Porin_10"/>
</dbReference>
<gene>
    <name evidence="3" type="ORF">EJ73_00219</name>
</gene>
<name>A0A318I0M0_9BACT</name>
<dbReference type="RefSeq" id="WP_110369921.1">
    <property type="nucleotide sequence ID" value="NZ_QJJX01000002.1"/>
</dbReference>
<accession>A0A318I0M0</accession>
<reference evidence="3 4" key="1">
    <citation type="submission" date="2018-05" db="EMBL/GenBank/DDBJ databases">
        <title>Genomic Encyclopedia of Type Strains, Phase I: the one thousand microbial genomes (KMG-I) project.</title>
        <authorList>
            <person name="Kyrpides N."/>
        </authorList>
    </citation>
    <scope>NUCLEOTIDE SEQUENCE [LARGE SCALE GENOMIC DNA]</scope>
    <source>
        <strain evidence="3 4">DSM 15611</strain>
    </source>
</reference>
<dbReference type="STRING" id="1122991.GCA_000613445_03314"/>
<evidence type="ECO:0000256" key="1">
    <source>
        <dbReference type="SAM" id="MobiDB-lite"/>
    </source>
</evidence>
<organism evidence="3 4">
    <name type="scientific">Hoylesella shahii DSM 15611 = JCM 12083</name>
    <dbReference type="NCBI Taxonomy" id="1122991"/>
    <lineage>
        <taxon>Bacteria</taxon>
        <taxon>Pseudomonadati</taxon>
        <taxon>Bacteroidota</taxon>
        <taxon>Bacteroidia</taxon>
        <taxon>Bacteroidales</taxon>
        <taxon>Prevotellaceae</taxon>
        <taxon>Hoylesella</taxon>
    </lineage>
</organism>
<dbReference type="AlphaFoldDB" id="A0A318I0M0"/>
<feature type="region of interest" description="Disordered" evidence="1">
    <location>
        <begin position="295"/>
        <end position="342"/>
    </location>
</feature>
<sequence>MNRLLMLVVGLSMALLPAIAQDDFTRIDENGNFSSNTNENKKDSLGSDKEIPKGLKVWTVDTRFGDRIAAQPDTLSHMFMNKLYTYGLRGEYNLLGNLASPRLNRVFVDRPTDAQFIFTQPYSYFIVPVDRFLFTNTLSPITNLSYFSCGDKNDGEDHFTAIFGVNAGKRVGVGFKFDYDYGRGFYQNQSTAMFNYTMYGSYLGDRYQAHLLFTTNHQKTSENGGITNDNYITHPETFNESYSTNEIPTVLSKNWNRNDNINVFFTHRYNIGFNRKVPMTKEEIEAKKFALEAKKDQNLREKNKKGHSGDNNSKDNDNKTYTGRPDNATIAGAEPEDSVRNNARIKVGSKAQADSLMAINKQTKKDTAWLKNEYVPVTSFVHTVNFENYKRIYEAHETPTGYYANTYYNAGRLTGDSIFDETRHRRLRNTLALALLEGFNKWAKAGIKAFISSDIRHYELPNTLGNLESFNEQTMSFGGQLAKTQGKTLHYSVTAETWFLGKDAGQLKVDATADLNFALFGDTVTMAASAFFHRTSPGFYFRHYQSRHLWWENDNLSKTIHSRLQATLNYQKTRTKLRFAVDELKDYTYFAQNYTINNDFTRSANTVTVKQSGSAINLLTAELMQDVKFGPLNWESVVTWQRTSHPDVLPLPSLNIYTNLYLRFKIARVLNCDFGADMRYFTAYNAPDYSAALGQFAVQAQTDKVKIGNYPLINVYANFKLKQARFFILMNHINAGSGNKNYFFAPHYPLNERMLCFGLSWSFFN</sequence>
<evidence type="ECO:0000256" key="2">
    <source>
        <dbReference type="SAM" id="SignalP"/>
    </source>
</evidence>
<evidence type="ECO:0000313" key="3">
    <source>
        <dbReference type="EMBL" id="PXX24414.1"/>
    </source>
</evidence>
<dbReference type="EMBL" id="QJJX01000002">
    <property type="protein sequence ID" value="PXX24414.1"/>
    <property type="molecule type" value="Genomic_DNA"/>
</dbReference>
<comment type="caution">
    <text evidence="3">The sequence shown here is derived from an EMBL/GenBank/DDBJ whole genome shotgun (WGS) entry which is preliminary data.</text>
</comment>
<dbReference type="Pfam" id="PF14121">
    <property type="entry name" value="Porin_10"/>
    <property type="match status" value="1"/>
</dbReference>
<protein>
    <submittedName>
        <fullName evidence="3">Putative beta-barrel porin</fullName>
    </submittedName>
</protein>
<proteinExistence type="predicted"/>
<keyword evidence="4" id="KW-1185">Reference proteome</keyword>
<dbReference type="Proteomes" id="UP000248314">
    <property type="component" value="Unassembled WGS sequence"/>
</dbReference>
<keyword evidence="2" id="KW-0732">Signal</keyword>
<evidence type="ECO:0000313" key="4">
    <source>
        <dbReference type="Proteomes" id="UP000248314"/>
    </source>
</evidence>